<feature type="transmembrane region" description="Helical" evidence="15">
    <location>
        <begin position="246"/>
        <end position="268"/>
    </location>
</feature>
<dbReference type="NCBIfam" id="TIGR01511">
    <property type="entry name" value="ATPase-IB1_Cu"/>
    <property type="match status" value="1"/>
</dbReference>
<evidence type="ECO:0000256" key="13">
    <source>
        <dbReference type="ARBA" id="ARBA00023065"/>
    </source>
</evidence>
<name>A0A8J2XNB9_9GAMM</name>
<dbReference type="Gene3D" id="3.40.1110.10">
    <property type="entry name" value="Calcium-transporting ATPase, cytoplasmic domain N"/>
    <property type="match status" value="1"/>
</dbReference>
<dbReference type="InterPro" id="IPR017969">
    <property type="entry name" value="Heavy-metal-associated_CS"/>
</dbReference>
<feature type="transmembrane region" description="Helical" evidence="15">
    <location>
        <begin position="213"/>
        <end position="234"/>
    </location>
</feature>
<dbReference type="InterPro" id="IPR001757">
    <property type="entry name" value="P_typ_ATPase"/>
</dbReference>
<feature type="transmembrane region" description="Helical" evidence="15">
    <location>
        <begin position="754"/>
        <end position="770"/>
    </location>
</feature>
<dbReference type="Proteomes" id="UP000619743">
    <property type="component" value="Unassembled WGS sequence"/>
</dbReference>
<dbReference type="OrthoDB" id="9814270at2"/>
<evidence type="ECO:0000256" key="5">
    <source>
        <dbReference type="ARBA" id="ARBA00022553"/>
    </source>
</evidence>
<keyword evidence="12 15" id="KW-1133">Transmembrane helix</keyword>
<evidence type="ECO:0000256" key="3">
    <source>
        <dbReference type="ARBA" id="ARBA00022448"/>
    </source>
</evidence>
<evidence type="ECO:0000256" key="1">
    <source>
        <dbReference type="ARBA" id="ARBA00004651"/>
    </source>
</evidence>
<dbReference type="RefSeq" id="WP_087504676.1">
    <property type="nucleotide sequence ID" value="NZ_BMDX01000003.1"/>
</dbReference>
<dbReference type="InterPro" id="IPR044492">
    <property type="entry name" value="P_typ_ATPase_HD_dom"/>
</dbReference>
<dbReference type="NCBIfam" id="TIGR01494">
    <property type="entry name" value="ATPase_P-type"/>
    <property type="match status" value="1"/>
</dbReference>
<dbReference type="GO" id="GO:0016887">
    <property type="term" value="F:ATP hydrolysis activity"/>
    <property type="evidence" value="ECO:0007669"/>
    <property type="project" value="InterPro"/>
</dbReference>
<dbReference type="PROSITE" id="PS01047">
    <property type="entry name" value="HMA_1"/>
    <property type="match status" value="1"/>
</dbReference>
<evidence type="ECO:0000256" key="8">
    <source>
        <dbReference type="ARBA" id="ARBA00022741"/>
    </source>
</evidence>
<dbReference type="Gene3D" id="2.70.150.10">
    <property type="entry name" value="Calcium-transporting ATPase, cytoplasmic transduction domain A"/>
    <property type="match status" value="1"/>
</dbReference>
<feature type="transmembrane region" description="Helical" evidence="15">
    <location>
        <begin position="274"/>
        <end position="292"/>
    </location>
</feature>
<evidence type="ECO:0000256" key="14">
    <source>
        <dbReference type="ARBA" id="ARBA00023136"/>
    </source>
</evidence>
<dbReference type="GO" id="GO:0005524">
    <property type="term" value="F:ATP binding"/>
    <property type="evidence" value="ECO:0007669"/>
    <property type="project" value="UniProtKB-UniRule"/>
</dbReference>
<evidence type="ECO:0000256" key="12">
    <source>
        <dbReference type="ARBA" id="ARBA00022989"/>
    </source>
</evidence>
<dbReference type="GO" id="GO:0043682">
    <property type="term" value="F:P-type divalent copper transporter activity"/>
    <property type="evidence" value="ECO:0007669"/>
    <property type="project" value="TreeGrafter"/>
</dbReference>
<dbReference type="PANTHER" id="PTHR43520">
    <property type="entry name" value="ATP7, ISOFORM B"/>
    <property type="match status" value="1"/>
</dbReference>
<dbReference type="SUPFAM" id="SSF56784">
    <property type="entry name" value="HAD-like"/>
    <property type="match status" value="1"/>
</dbReference>
<keyword evidence="8 15" id="KW-0547">Nucleotide-binding</keyword>
<organism evidence="17 18">
    <name type="scientific">Neiella marina</name>
    <dbReference type="NCBI Taxonomy" id="508461"/>
    <lineage>
        <taxon>Bacteria</taxon>
        <taxon>Pseudomonadati</taxon>
        <taxon>Pseudomonadota</taxon>
        <taxon>Gammaproteobacteria</taxon>
        <taxon>Alteromonadales</taxon>
        <taxon>Echinimonadaceae</taxon>
        <taxon>Neiella</taxon>
    </lineage>
</organism>
<evidence type="ECO:0000256" key="15">
    <source>
        <dbReference type="RuleBase" id="RU362081"/>
    </source>
</evidence>
<keyword evidence="11" id="KW-1278">Translocase</keyword>
<evidence type="ECO:0000256" key="10">
    <source>
        <dbReference type="ARBA" id="ARBA00022842"/>
    </source>
</evidence>
<keyword evidence="13" id="KW-0406">Ion transport</keyword>
<dbReference type="PROSITE" id="PS00154">
    <property type="entry name" value="ATPASE_E1_E2"/>
    <property type="match status" value="1"/>
</dbReference>
<dbReference type="InterPro" id="IPR059000">
    <property type="entry name" value="ATPase_P-type_domA"/>
</dbReference>
<dbReference type="PROSITE" id="PS50846">
    <property type="entry name" value="HMA_2"/>
    <property type="match status" value="1"/>
</dbReference>
<keyword evidence="14 15" id="KW-0472">Membrane</keyword>
<dbReference type="CDD" id="cd02079">
    <property type="entry name" value="P-type_ATPase_HM"/>
    <property type="match status" value="1"/>
</dbReference>
<gene>
    <name evidence="17" type="primary">ccoI</name>
    <name evidence="17" type="ORF">GCM10011369_10510</name>
</gene>
<keyword evidence="7 15" id="KW-0479">Metal-binding</keyword>
<dbReference type="GO" id="GO:0005507">
    <property type="term" value="F:copper ion binding"/>
    <property type="evidence" value="ECO:0007669"/>
    <property type="project" value="TreeGrafter"/>
</dbReference>
<sequence length="801" mass="86036">MTQGSCFHCHEPIPDGLDLTVEIFNKPRAMCCLGCHAVAESIVSAGLTDYYKHRTDVAGKVEGDLVPEALKLQFQRLDMEEIQDEFCTNEGDFKEALLSLDGVRCAACAWLIEKHLSRQVGVVRATVNSSTHRLLLRWDPAKAALSQLLSSLANLGYQALPYDKEVEDKSYQDRKQSFLIRIGVAALASMQVMMFAVALYFGVFDMEPHQQSYLRWVSLLMATPVICYAAWPFYRSAVTSLKAGHPNMDVPVSIALILAFVASSYATIYQTGEVYFESISMFTFFLLLGRYAELVARHRGNARSANAVKLLPAVVHRLTNAGVETVPVKQVLAGELLLLKPGETLAVDGIIRSGHSHVDLSVLTGEHEPIAKSVGDTVFAGVINQEQPLEIEVTEVKDTMVASIVRMQEQALASRARPVQFADKVARYFVVALLIVASATATFWYFNRPEDALWITLAVLVATCPCALSLATPTAITAGISRLGASGVIAKTADLLDQLAAIDRIAFDKTGTLTHGTLSVSNVKTYTGQFDQQQVLAIAASLESGANHPLADAILVAANADKQTITVANNIELAPGFGVSGDVDGMAVYLGSPQYIAQHTSHSVPSHRVVLASNDAVLAGLDFIDPPRDDAQQLVEQLTELGVSAAIVSGDQQSHTAQLANTLAIDDAIGNCTPEDKLAWVKQKQCRGDNVLMVGDGINDGPVLSQANASIAISTGTDIAKRSADAVLLGSKLMPIATAVRVGQQTKRIIRQNLGWALGYNLVVLPLAVSGMLPPYIAVIGMSASSLIVVVNAMRIESMKG</sequence>
<accession>A0A8J2XNB9</accession>
<dbReference type="InterPro" id="IPR006121">
    <property type="entry name" value="HMA_dom"/>
</dbReference>
<evidence type="ECO:0000256" key="4">
    <source>
        <dbReference type="ARBA" id="ARBA00022475"/>
    </source>
</evidence>
<feature type="domain" description="HMA" evidence="16">
    <location>
        <begin position="94"/>
        <end position="160"/>
    </location>
</feature>
<dbReference type="SUPFAM" id="SSF81653">
    <property type="entry name" value="Calcium ATPase, transduction domain A"/>
    <property type="match status" value="1"/>
</dbReference>
<dbReference type="SFLD" id="SFLDF00027">
    <property type="entry name" value="p-type_atpase"/>
    <property type="match status" value="1"/>
</dbReference>
<dbReference type="InterPro" id="IPR023299">
    <property type="entry name" value="ATPase_P-typ_cyto_dom_N"/>
</dbReference>
<dbReference type="Pfam" id="PF00403">
    <property type="entry name" value="HMA"/>
    <property type="match status" value="1"/>
</dbReference>
<dbReference type="NCBIfam" id="TIGR01512">
    <property type="entry name" value="ATPase-IB2_Cd"/>
    <property type="match status" value="1"/>
</dbReference>
<dbReference type="SUPFAM" id="SSF81665">
    <property type="entry name" value="Calcium ATPase, transmembrane domain M"/>
    <property type="match status" value="1"/>
</dbReference>
<keyword evidence="9 15" id="KW-0067">ATP-binding</keyword>
<evidence type="ECO:0000256" key="2">
    <source>
        <dbReference type="ARBA" id="ARBA00006024"/>
    </source>
</evidence>
<dbReference type="Pfam" id="PF00122">
    <property type="entry name" value="E1-E2_ATPase"/>
    <property type="match status" value="1"/>
</dbReference>
<evidence type="ECO:0000313" key="18">
    <source>
        <dbReference type="Proteomes" id="UP000619743"/>
    </source>
</evidence>
<dbReference type="GO" id="GO:0005886">
    <property type="term" value="C:plasma membrane"/>
    <property type="evidence" value="ECO:0007669"/>
    <property type="project" value="UniProtKB-SubCell"/>
</dbReference>
<keyword evidence="10" id="KW-0460">Magnesium</keyword>
<dbReference type="Gene3D" id="3.30.70.100">
    <property type="match status" value="1"/>
</dbReference>
<dbReference type="InterPro" id="IPR008250">
    <property type="entry name" value="ATPase_P-typ_transduc_dom_A_sf"/>
</dbReference>
<keyword evidence="3" id="KW-0813">Transport</keyword>
<dbReference type="InterPro" id="IPR023214">
    <property type="entry name" value="HAD_sf"/>
</dbReference>
<dbReference type="CDD" id="cd00371">
    <property type="entry name" value="HMA"/>
    <property type="match status" value="1"/>
</dbReference>
<feature type="transmembrane region" description="Helical" evidence="15">
    <location>
        <begin position="776"/>
        <end position="794"/>
    </location>
</feature>
<dbReference type="NCBIfam" id="TIGR01525">
    <property type="entry name" value="ATPase-IB_hvy"/>
    <property type="match status" value="1"/>
</dbReference>
<dbReference type="InterPro" id="IPR027256">
    <property type="entry name" value="P-typ_ATPase_IB"/>
</dbReference>
<dbReference type="Gene3D" id="3.40.50.1000">
    <property type="entry name" value="HAD superfamily/HAD-like"/>
    <property type="match status" value="1"/>
</dbReference>
<keyword evidence="5" id="KW-0597">Phosphoprotein</keyword>
<feature type="transmembrane region" description="Helical" evidence="15">
    <location>
        <begin position="178"/>
        <end position="201"/>
    </location>
</feature>
<comment type="caution">
    <text evidence="17">The sequence shown here is derived from an EMBL/GenBank/DDBJ whole genome shotgun (WGS) entry which is preliminary data.</text>
</comment>
<evidence type="ECO:0000259" key="16">
    <source>
        <dbReference type="PROSITE" id="PS50846"/>
    </source>
</evidence>
<dbReference type="PANTHER" id="PTHR43520:SF5">
    <property type="entry name" value="CATION-TRANSPORTING P-TYPE ATPASE-RELATED"/>
    <property type="match status" value="1"/>
</dbReference>
<dbReference type="SFLD" id="SFLDS00003">
    <property type="entry name" value="Haloacid_Dehalogenase"/>
    <property type="match status" value="1"/>
</dbReference>
<feature type="transmembrane region" description="Helical" evidence="15">
    <location>
        <begin position="452"/>
        <end position="472"/>
    </location>
</feature>
<evidence type="ECO:0000256" key="6">
    <source>
        <dbReference type="ARBA" id="ARBA00022692"/>
    </source>
</evidence>
<dbReference type="GO" id="GO:0055070">
    <property type="term" value="P:copper ion homeostasis"/>
    <property type="evidence" value="ECO:0007669"/>
    <property type="project" value="TreeGrafter"/>
</dbReference>
<dbReference type="InterPro" id="IPR021993">
    <property type="entry name" value="ATPase-cat-bd"/>
</dbReference>
<dbReference type="SUPFAM" id="SSF55008">
    <property type="entry name" value="HMA, heavy metal-associated domain"/>
    <property type="match status" value="1"/>
</dbReference>
<dbReference type="InterPro" id="IPR018303">
    <property type="entry name" value="ATPase_P-typ_P_site"/>
</dbReference>
<dbReference type="EMBL" id="BMDX01000003">
    <property type="protein sequence ID" value="GGA70684.1"/>
    <property type="molecule type" value="Genomic_DNA"/>
</dbReference>
<evidence type="ECO:0000256" key="11">
    <source>
        <dbReference type="ARBA" id="ARBA00022967"/>
    </source>
</evidence>
<dbReference type="AlphaFoldDB" id="A0A8J2XNB9"/>
<comment type="subcellular location">
    <subcellularLocation>
        <location evidence="1">Cell membrane</location>
        <topology evidence="1">Multi-pass membrane protein</topology>
    </subcellularLocation>
</comment>
<dbReference type="SFLD" id="SFLDG00002">
    <property type="entry name" value="C1.7:_P-type_atpase_like"/>
    <property type="match status" value="1"/>
</dbReference>
<dbReference type="Pfam" id="PF00702">
    <property type="entry name" value="Hydrolase"/>
    <property type="match status" value="1"/>
</dbReference>
<protein>
    <submittedName>
        <fullName evidence="17">Copper-translocating P-type ATPase</fullName>
    </submittedName>
</protein>
<evidence type="ECO:0000256" key="9">
    <source>
        <dbReference type="ARBA" id="ARBA00022840"/>
    </source>
</evidence>
<reference evidence="18" key="1">
    <citation type="journal article" date="2019" name="Int. J. Syst. Evol. Microbiol.">
        <title>The Global Catalogue of Microorganisms (GCM) 10K type strain sequencing project: providing services to taxonomists for standard genome sequencing and annotation.</title>
        <authorList>
            <consortium name="The Broad Institute Genomics Platform"/>
            <consortium name="The Broad Institute Genome Sequencing Center for Infectious Disease"/>
            <person name="Wu L."/>
            <person name="Ma J."/>
        </authorList>
    </citation>
    <scope>NUCLEOTIDE SEQUENCE [LARGE SCALE GENOMIC DNA]</scope>
    <source>
        <strain evidence="18">CGMCC 1.10130</strain>
    </source>
</reference>
<dbReference type="Pfam" id="PF12156">
    <property type="entry name" value="ATPase-cat_bd"/>
    <property type="match status" value="1"/>
</dbReference>
<keyword evidence="18" id="KW-1185">Reference proteome</keyword>
<evidence type="ECO:0000256" key="7">
    <source>
        <dbReference type="ARBA" id="ARBA00022723"/>
    </source>
</evidence>
<dbReference type="InterPro" id="IPR036412">
    <property type="entry name" value="HAD-like_sf"/>
</dbReference>
<keyword evidence="4 15" id="KW-1003">Cell membrane</keyword>
<evidence type="ECO:0000313" key="17">
    <source>
        <dbReference type="EMBL" id="GGA70684.1"/>
    </source>
</evidence>
<comment type="similarity">
    <text evidence="2 15">Belongs to the cation transport ATPase (P-type) (TC 3.A.3) family. Type IB subfamily.</text>
</comment>
<feature type="transmembrane region" description="Helical" evidence="15">
    <location>
        <begin position="425"/>
        <end position="446"/>
    </location>
</feature>
<keyword evidence="6 15" id="KW-0812">Transmembrane</keyword>
<proteinExistence type="inferred from homology"/>
<dbReference type="PRINTS" id="PR00119">
    <property type="entry name" value="CATATPASE"/>
</dbReference>
<dbReference type="InterPro" id="IPR023298">
    <property type="entry name" value="ATPase_P-typ_TM_dom_sf"/>
</dbReference>
<dbReference type="InterPro" id="IPR036163">
    <property type="entry name" value="HMA_dom_sf"/>
</dbReference>